<accession>A0ABP5BG39</accession>
<feature type="transmembrane region" description="Helical" evidence="1">
    <location>
        <begin position="218"/>
        <end position="237"/>
    </location>
</feature>
<feature type="transmembrane region" description="Helical" evidence="1">
    <location>
        <begin position="249"/>
        <end position="269"/>
    </location>
</feature>
<name>A0ABP5BG39_9MICO</name>
<keyword evidence="1" id="KW-0472">Membrane</keyword>
<feature type="transmembrane region" description="Helical" evidence="1">
    <location>
        <begin position="86"/>
        <end position="105"/>
    </location>
</feature>
<reference evidence="3" key="1">
    <citation type="journal article" date="2019" name="Int. J. Syst. Evol. Microbiol.">
        <title>The Global Catalogue of Microorganisms (GCM) 10K type strain sequencing project: providing services to taxonomists for standard genome sequencing and annotation.</title>
        <authorList>
            <consortium name="The Broad Institute Genomics Platform"/>
            <consortium name="The Broad Institute Genome Sequencing Center for Infectious Disease"/>
            <person name="Wu L."/>
            <person name="Ma J."/>
        </authorList>
    </citation>
    <scope>NUCLEOTIDE SEQUENCE [LARGE SCALE GENOMIC DNA]</scope>
    <source>
        <strain evidence="3">JCM 14901</strain>
    </source>
</reference>
<feature type="transmembrane region" description="Helical" evidence="1">
    <location>
        <begin position="190"/>
        <end position="211"/>
    </location>
</feature>
<keyword evidence="1" id="KW-1133">Transmembrane helix</keyword>
<comment type="caution">
    <text evidence="2">The sequence shown here is derived from an EMBL/GenBank/DDBJ whole genome shotgun (WGS) entry which is preliminary data.</text>
</comment>
<keyword evidence="1" id="KW-0812">Transmembrane</keyword>
<organism evidence="2 3">
    <name type="scientific">Microbacterium deminutum</name>
    <dbReference type="NCBI Taxonomy" id="344164"/>
    <lineage>
        <taxon>Bacteria</taxon>
        <taxon>Bacillati</taxon>
        <taxon>Actinomycetota</taxon>
        <taxon>Actinomycetes</taxon>
        <taxon>Micrococcales</taxon>
        <taxon>Microbacteriaceae</taxon>
        <taxon>Microbacterium</taxon>
    </lineage>
</organism>
<dbReference type="Proteomes" id="UP001499933">
    <property type="component" value="Unassembled WGS sequence"/>
</dbReference>
<dbReference type="RefSeq" id="WP_344090396.1">
    <property type="nucleotide sequence ID" value="NZ_BAAAOG010000001.1"/>
</dbReference>
<keyword evidence="3" id="KW-1185">Reference proteome</keyword>
<sequence length="283" mass="30754">MSAPELSTRADDGILPGTRWVAIFIIPFLVAAVILLFGFPTRTGELFAWPIAPSLSAYLLASAYLGGIWFFVRVATARRWHHVRHGYPAVVVFAAALLVATLLHLDRFSMNLSFIVWFTLYATTPFVIAVVAIVQRPRDPGTADTPDVLIPGFMRVGLAVTGACAFVTGAVMFVAPQAATAFWAWQVTPLTAQALGAVLSLTGVVNAALLWDARWSAFRILFQAQLLSLAAIVLSLVGGHAELLWDRPMTPVFIGLVTAGVVVYGWLTLWCELRLRSAKVHEP</sequence>
<dbReference type="EMBL" id="BAAAOG010000001">
    <property type="protein sequence ID" value="GAA1944336.1"/>
    <property type="molecule type" value="Genomic_DNA"/>
</dbReference>
<evidence type="ECO:0000313" key="3">
    <source>
        <dbReference type="Proteomes" id="UP001499933"/>
    </source>
</evidence>
<protein>
    <submittedName>
        <fullName evidence="2">Uncharacterized protein</fullName>
    </submittedName>
</protein>
<proteinExistence type="predicted"/>
<evidence type="ECO:0000256" key="1">
    <source>
        <dbReference type="SAM" id="Phobius"/>
    </source>
</evidence>
<feature type="transmembrane region" description="Helical" evidence="1">
    <location>
        <begin position="156"/>
        <end position="184"/>
    </location>
</feature>
<feature type="transmembrane region" description="Helical" evidence="1">
    <location>
        <begin position="20"/>
        <end position="39"/>
    </location>
</feature>
<evidence type="ECO:0000313" key="2">
    <source>
        <dbReference type="EMBL" id="GAA1944336.1"/>
    </source>
</evidence>
<feature type="transmembrane region" description="Helical" evidence="1">
    <location>
        <begin position="111"/>
        <end position="135"/>
    </location>
</feature>
<feature type="transmembrane region" description="Helical" evidence="1">
    <location>
        <begin position="51"/>
        <end position="74"/>
    </location>
</feature>
<gene>
    <name evidence="2" type="ORF">GCM10009776_02700</name>
</gene>